<evidence type="ECO:0000256" key="5">
    <source>
        <dbReference type="SAM" id="MobiDB-lite"/>
    </source>
</evidence>
<feature type="domain" description="RRM" evidence="6">
    <location>
        <begin position="138"/>
        <end position="229"/>
    </location>
</feature>
<dbReference type="Proteomes" id="UP000183832">
    <property type="component" value="Unassembled WGS sequence"/>
</dbReference>
<dbReference type="PROSITE" id="PS50102">
    <property type="entry name" value="RRM"/>
    <property type="match status" value="1"/>
</dbReference>
<dbReference type="PANTHER" id="PTHR22792">
    <property type="entry name" value="LUPUS LA PROTEIN-RELATED"/>
    <property type="match status" value="1"/>
</dbReference>
<accession>A0A1J1INK7</accession>
<dbReference type="GO" id="GO:0010494">
    <property type="term" value="C:cytoplasmic stress granule"/>
    <property type="evidence" value="ECO:0007669"/>
    <property type="project" value="TreeGrafter"/>
</dbReference>
<feature type="domain" description="XRRM" evidence="8">
    <location>
        <begin position="253"/>
        <end position="376"/>
    </location>
</feature>
<name>A0A1J1INK7_9DIPT</name>
<evidence type="ECO:0000259" key="8">
    <source>
        <dbReference type="PROSITE" id="PS51939"/>
    </source>
</evidence>
<feature type="domain" description="HTH La-type RNA-binding" evidence="7">
    <location>
        <begin position="34"/>
        <end position="126"/>
    </location>
</feature>
<dbReference type="InterPro" id="IPR002344">
    <property type="entry name" value="Lupus_La"/>
</dbReference>
<dbReference type="InterPro" id="IPR035979">
    <property type="entry name" value="RBD_domain_sf"/>
</dbReference>
<dbReference type="InterPro" id="IPR000504">
    <property type="entry name" value="RRM_dom"/>
</dbReference>
<evidence type="ECO:0000313" key="9">
    <source>
        <dbReference type="EMBL" id="CRL00678.1"/>
    </source>
</evidence>
<reference evidence="9 10" key="1">
    <citation type="submission" date="2015-04" db="EMBL/GenBank/DDBJ databases">
        <authorList>
            <person name="Syromyatnikov M.Y."/>
            <person name="Popov V.N."/>
        </authorList>
    </citation>
    <scope>NUCLEOTIDE SEQUENCE [LARGE SCALE GENOMIC DNA]</scope>
</reference>
<dbReference type="SUPFAM" id="SSF54928">
    <property type="entry name" value="RNA-binding domain, RBD"/>
    <property type="match status" value="1"/>
</dbReference>
<feature type="region of interest" description="Disordered" evidence="5">
    <location>
        <begin position="102"/>
        <end position="132"/>
    </location>
</feature>
<dbReference type="CDD" id="cd12291">
    <property type="entry name" value="RRM1_La"/>
    <property type="match status" value="1"/>
</dbReference>
<dbReference type="GO" id="GO:1990904">
    <property type="term" value="C:ribonucleoprotein complex"/>
    <property type="evidence" value="ECO:0007669"/>
    <property type="project" value="UniProtKB-UniRule"/>
</dbReference>
<dbReference type="GO" id="GO:0008033">
    <property type="term" value="P:tRNA processing"/>
    <property type="evidence" value="ECO:0007669"/>
    <property type="project" value="TreeGrafter"/>
</dbReference>
<dbReference type="PROSITE" id="PS51939">
    <property type="entry name" value="XRRM"/>
    <property type="match status" value="1"/>
</dbReference>
<feature type="compositionally biased region" description="Basic and acidic residues" evidence="5">
    <location>
        <begin position="373"/>
        <end position="384"/>
    </location>
</feature>
<dbReference type="Gene3D" id="1.10.10.10">
    <property type="entry name" value="Winged helix-like DNA-binding domain superfamily/Winged helix DNA-binding domain"/>
    <property type="match status" value="1"/>
</dbReference>
<dbReference type="InterPro" id="IPR014886">
    <property type="entry name" value="La_xRRM"/>
</dbReference>
<evidence type="ECO:0000259" key="7">
    <source>
        <dbReference type="PROSITE" id="PS50961"/>
    </source>
</evidence>
<feature type="compositionally biased region" description="Basic residues" evidence="5">
    <location>
        <begin position="352"/>
        <end position="372"/>
    </location>
</feature>
<keyword evidence="2 4" id="KW-0694">RNA-binding</keyword>
<dbReference type="Gene3D" id="3.30.70.330">
    <property type="match status" value="2"/>
</dbReference>
<evidence type="ECO:0000256" key="1">
    <source>
        <dbReference type="ARBA" id="ARBA00004123"/>
    </source>
</evidence>
<feature type="compositionally biased region" description="Basic and acidic residues" evidence="5">
    <location>
        <begin position="110"/>
        <end position="121"/>
    </location>
</feature>
<dbReference type="InterPro" id="IPR012677">
    <property type="entry name" value="Nucleotide-bd_a/b_plait_sf"/>
</dbReference>
<comment type="subcellular location">
    <subcellularLocation>
        <location evidence="1">Nucleus</location>
    </subcellularLocation>
</comment>
<dbReference type="SMART" id="SM00715">
    <property type="entry name" value="LA"/>
    <property type="match status" value="1"/>
</dbReference>
<feature type="region of interest" description="Disordered" evidence="5">
    <location>
        <begin position="1"/>
        <end position="32"/>
    </location>
</feature>
<feature type="region of interest" description="Disordered" evidence="5">
    <location>
        <begin position="348"/>
        <end position="384"/>
    </location>
</feature>
<dbReference type="PANTHER" id="PTHR22792:SF166">
    <property type="entry name" value="LUPUS LA PROTEIN HOMOLOG"/>
    <property type="match status" value="1"/>
</dbReference>
<sequence length="384" mass="44938">MSEEVKVQTENGDKKEEVVTDKQEESNEEAKQELNNLTKLEQDIIRQIEYYFSENNLRRDKFMIQKISENEGWIDISTLLTFNRLKAITEDAKAIADAMDKSPNGTVQVSEDREKLRRHPENPLPEFNETRRKEVQSRTAYAKGFPLDSTLSQLIDYFNNNFENVEQVIMRKYFCSKEKKHFFKGSVFVTFSKREYAEEFVNKPELKYKEKNLLRYTQSKYIEIKKQEREEFGKKKKAKKDEAELAELKEQFALPKAAVVHFTGAEGDMSREDIKSRIGEIDSSLEVAFIHFQKGDKEGDLRFNKENAGSQLLEKLDDGKMKVNETELKFTLVEGEDEEKFLEKAISDMKQRRSNFQKGKGKNNFGRKRKHDGRNEGNGKRVKT</sequence>
<dbReference type="InterPro" id="IPR036390">
    <property type="entry name" value="WH_DNA-bd_sf"/>
</dbReference>
<evidence type="ECO:0000313" key="10">
    <source>
        <dbReference type="Proteomes" id="UP000183832"/>
    </source>
</evidence>
<dbReference type="GO" id="GO:0003729">
    <property type="term" value="F:mRNA binding"/>
    <property type="evidence" value="ECO:0007669"/>
    <property type="project" value="TreeGrafter"/>
</dbReference>
<dbReference type="GO" id="GO:0005634">
    <property type="term" value="C:nucleus"/>
    <property type="evidence" value="ECO:0007669"/>
    <property type="project" value="UniProtKB-SubCell"/>
</dbReference>
<dbReference type="Pfam" id="PF08777">
    <property type="entry name" value="RRM_3"/>
    <property type="match status" value="1"/>
</dbReference>
<keyword evidence="3" id="KW-0539">Nucleus</keyword>
<dbReference type="InterPro" id="IPR045180">
    <property type="entry name" value="La_dom_prot"/>
</dbReference>
<dbReference type="EMBL" id="CVRI01000054">
    <property type="protein sequence ID" value="CRL00678.1"/>
    <property type="molecule type" value="Genomic_DNA"/>
</dbReference>
<evidence type="ECO:0000256" key="3">
    <source>
        <dbReference type="ARBA" id="ARBA00023242"/>
    </source>
</evidence>
<protein>
    <submittedName>
        <fullName evidence="9">CLUMA_CG013938, isoform A</fullName>
    </submittedName>
</protein>
<dbReference type="Pfam" id="PF05383">
    <property type="entry name" value="La"/>
    <property type="match status" value="1"/>
</dbReference>
<dbReference type="InterPro" id="IPR006630">
    <property type="entry name" value="La_HTH"/>
</dbReference>
<dbReference type="InterPro" id="IPR036388">
    <property type="entry name" value="WH-like_DNA-bd_sf"/>
</dbReference>
<dbReference type="PROSITE" id="PS50961">
    <property type="entry name" value="HTH_LA"/>
    <property type="match status" value="1"/>
</dbReference>
<dbReference type="GO" id="GO:0045727">
    <property type="term" value="P:positive regulation of translation"/>
    <property type="evidence" value="ECO:0007669"/>
    <property type="project" value="TreeGrafter"/>
</dbReference>
<evidence type="ECO:0000259" key="6">
    <source>
        <dbReference type="PROSITE" id="PS50102"/>
    </source>
</evidence>
<proteinExistence type="predicted"/>
<dbReference type="GO" id="GO:0005829">
    <property type="term" value="C:cytosol"/>
    <property type="evidence" value="ECO:0007669"/>
    <property type="project" value="TreeGrafter"/>
</dbReference>
<keyword evidence="10" id="KW-1185">Reference proteome</keyword>
<dbReference type="PRINTS" id="PR00302">
    <property type="entry name" value="LUPUSLA"/>
</dbReference>
<dbReference type="STRING" id="568069.A0A1J1INK7"/>
<organism evidence="9 10">
    <name type="scientific">Clunio marinus</name>
    <dbReference type="NCBI Taxonomy" id="568069"/>
    <lineage>
        <taxon>Eukaryota</taxon>
        <taxon>Metazoa</taxon>
        <taxon>Ecdysozoa</taxon>
        <taxon>Arthropoda</taxon>
        <taxon>Hexapoda</taxon>
        <taxon>Insecta</taxon>
        <taxon>Pterygota</taxon>
        <taxon>Neoptera</taxon>
        <taxon>Endopterygota</taxon>
        <taxon>Diptera</taxon>
        <taxon>Nematocera</taxon>
        <taxon>Chironomoidea</taxon>
        <taxon>Chironomidae</taxon>
        <taxon>Clunio</taxon>
    </lineage>
</organism>
<evidence type="ECO:0000256" key="2">
    <source>
        <dbReference type="ARBA" id="ARBA00022884"/>
    </source>
</evidence>
<dbReference type="AlphaFoldDB" id="A0A1J1INK7"/>
<dbReference type="SUPFAM" id="SSF46785">
    <property type="entry name" value="Winged helix' DNA-binding domain"/>
    <property type="match status" value="1"/>
</dbReference>
<dbReference type="OrthoDB" id="439993at2759"/>
<gene>
    <name evidence="9" type="primary">putative La protein homolog</name>
    <name evidence="9" type="ORF">CLUMA_CG013938</name>
</gene>
<evidence type="ECO:0000256" key="4">
    <source>
        <dbReference type="PROSITE-ProRule" id="PRU00332"/>
    </source>
</evidence>